<feature type="signal peptide" evidence="2">
    <location>
        <begin position="1"/>
        <end position="21"/>
    </location>
</feature>
<dbReference type="SUPFAM" id="SSF56925">
    <property type="entry name" value="OMPA-like"/>
    <property type="match status" value="1"/>
</dbReference>
<comment type="caution">
    <text evidence="4">The sequence shown here is derived from an EMBL/GenBank/DDBJ whole genome shotgun (WGS) entry which is preliminary data.</text>
</comment>
<dbReference type="RefSeq" id="WP_068899756.1">
    <property type="nucleotide sequence ID" value="NZ_JBHUIF010000033.1"/>
</dbReference>
<dbReference type="Gene3D" id="2.40.160.20">
    <property type="match status" value="1"/>
</dbReference>
<dbReference type="Proteomes" id="UP000094936">
    <property type="component" value="Unassembled WGS sequence"/>
</dbReference>
<keyword evidence="5" id="KW-1185">Reference proteome</keyword>
<evidence type="ECO:0000313" key="4">
    <source>
        <dbReference type="EMBL" id="ODA35218.1"/>
    </source>
</evidence>
<feature type="domain" description="Outer membrane protein beta-barrel" evidence="3">
    <location>
        <begin position="9"/>
        <end position="162"/>
    </location>
</feature>
<dbReference type="InterPro" id="IPR011250">
    <property type="entry name" value="OMP/PagP_B-barrel"/>
</dbReference>
<name>A0A1C3EPP2_9GAMM</name>
<dbReference type="Pfam" id="PF13505">
    <property type="entry name" value="OMP_b-brl"/>
    <property type="match status" value="1"/>
</dbReference>
<sequence>MKTPKWLWLVAVMLVSGATQADEFSGWYVTAGTGFVTGKVGSDKFKAVNNPQGFNITGGYQLNRFIGVEAGLQSYGKMRVLDRTADPRSISISANIGYRMDNGLRPFILFGFGSFILNEVSAGKSERIAGNDEVAGLHTALGLEYRMDHWALRISQHLVDAKMMKSVETIPYLVESKKTVDIPLTSTVLSLAYHF</sequence>
<organism evidence="4 5">
    <name type="scientific">Veronia pacifica</name>
    <dbReference type="NCBI Taxonomy" id="1080227"/>
    <lineage>
        <taxon>Bacteria</taxon>
        <taxon>Pseudomonadati</taxon>
        <taxon>Pseudomonadota</taxon>
        <taxon>Gammaproteobacteria</taxon>
        <taxon>Vibrionales</taxon>
        <taxon>Vibrionaceae</taxon>
        <taxon>Veronia</taxon>
    </lineage>
</organism>
<accession>A0A1C3EPP2</accession>
<proteinExistence type="predicted"/>
<evidence type="ECO:0000259" key="3">
    <source>
        <dbReference type="Pfam" id="PF13505"/>
    </source>
</evidence>
<evidence type="ECO:0000256" key="2">
    <source>
        <dbReference type="SAM" id="SignalP"/>
    </source>
</evidence>
<dbReference type="EMBL" id="LYBM01000005">
    <property type="protein sequence ID" value="ODA35218.1"/>
    <property type="molecule type" value="Genomic_DNA"/>
</dbReference>
<dbReference type="STRING" id="1080227.A8L45_04710"/>
<evidence type="ECO:0000313" key="5">
    <source>
        <dbReference type="Proteomes" id="UP000094936"/>
    </source>
</evidence>
<keyword evidence="1 2" id="KW-0732">Signal</keyword>
<feature type="chain" id="PRO_5008673296" description="Outer membrane protein beta-barrel domain-containing protein" evidence="2">
    <location>
        <begin position="22"/>
        <end position="195"/>
    </location>
</feature>
<evidence type="ECO:0000256" key="1">
    <source>
        <dbReference type="ARBA" id="ARBA00022729"/>
    </source>
</evidence>
<dbReference type="InterPro" id="IPR027385">
    <property type="entry name" value="Beta-barrel_OMP"/>
</dbReference>
<dbReference type="AlphaFoldDB" id="A0A1C3EPP2"/>
<protein>
    <recommendedName>
        <fullName evidence="3">Outer membrane protein beta-barrel domain-containing protein</fullName>
    </recommendedName>
</protein>
<gene>
    <name evidence="4" type="ORF">A8L45_04710</name>
</gene>
<reference evidence="4 5" key="1">
    <citation type="submission" date="2016-05" db="EMBL/GenBank/DDBJ databases">
        <title>Genomic Taxonomy of the Vibrionaceae.</title>
        <authorList>
            <person name="Gomez-Gil B."/>
            <person name="Enciso-Ibarra J."/>
        </authorList>
    </citation>
    <scope>NUCLEOTIDE SEQUENCE [LARGE SCALE GENOMIC DNA]</scope>
    <source>
        <strain evidence="4 5">CAIM 1920</strain>
    </source>
</reference>